<dbReference type="Gene3D" id="1.10.10.10">
    <property type="entry name" value="Winged helix-like DNA-binding domain superfamily/Winged helix DNA-binding domain"/>
    <property type="match status" value="1"/>
</dbReference>
<evidence type="ECO:0000313" key="6">
    <source>
        <dbReference type="EMBL" id="RVW17433.1"/>
    </source>
</evidence>
<dbReference type="GO" id="GO:0003677">
    <property type="term" value="F:DNA binding"/>
    <property type="evidence" value="ECO:0007669"/>
    <property type="project" value="UniProtKB-KW"/>
</dbReference>
<dbReference type="AlphaFoldDB" id="A0A438C2G6"/>
<dbReference type="InterPro" id="IPR036388">
    <property type="entry name" value="WH-like_DNA-bd_sf"/>
</dbReference>
<dbReference type="CDD" id="cd00073">
    <property type="entry name" value="H15"/>
    <property type="match status" value="1"/>
</dbReference>
<feature type="region of interest" description="Disordered" evidence="4">
    <location>
        <begin position="222"/>
        <end position="338"/>
    </location>
</feature>
<dbReference type="PANTHER" id="PTHR11467">
    <property type="entry name" value="HISTONE H1"/>
    <property type="match status" value="1"/>
</dbReference>
<feature type="region of interest" description="Disordered" evidence="4">
    <location>
        <begin position="176"/>
        <end position="210"/>
    </location>
</feature>
<organism evidence="6 7">
    <name type="scientific">Vitis vinifera</name>
    <name type="common">Grape</name>
    <dbReference type="NCBI Taxonomy" id="29760"/>
    <lineage>
        <taxon>Eukaryota</taxon>
        <taxon>Viridiplantae</taxon>
        <taxon>Streptophyta</taxon>
        <taxon>Embryophyta</taxon>
        <taxon>Tracheophyta</taxon>
        <taxon>Spermatophyta</taxon>
        <taxon>Magnoliopsida</taxon>
        <taxon>eudicotyledons</taxon>
        <taxon>Gunneridae</taxon>
        <taxon>Pentapetalae</taxon>
        <taxon>rosids</taxon>
        <taxon>Vitales</taxon>
        <taxon>Vitaceae</taxon>
        <taxon>Viteae</taxon>
        <taxon>Vitis</taxon>
    </lineage>
</organism>
<name>A0A438C2G6_VITVI</name>
<accession>A0A438C2G6</accession>
<dbReference type="SMART" id="SM00526">
    <property type="entry name" value="H15"/>
    <property type="match status" value="1"/>
</dbReference>
<dbReference type="Proteomes" id="UP000288805">
    <property type="component" value="Unassembled WGS sequence"/>
</dbReference>
<sequence length="420" mass="44821">MGHAQRSDYTRPTPSPPPHSLLISYFLYGKNTTLLLNNSPNLFSLPLPLPLPVSLLSLFSAFSLYMDPAPPPPLPPPPPPQPPAASEAHVAHAANPTPSHGPPHNHPPYAEMITTAIGALNERTGSSKKAIAKYIERTFGDLPPSHPALLTHHLKRLRSSGQVVMVKHSYMLPRSGDDAHALPLHPGPVSGPKRGRGRPPKPKIPVQPTSESVLVAVGLVDGPVVPKRGPGRPPKSGGVRGPRPKSLDGPKRRPGRPPKAQLGGVIPGGVPRERPRTAGVTKVKVSGRPRGRPPKILTVGAGVGGGLSVKRRGRPPKADGPKRPKKLTGRPVGRPRKKLATGEILPAASEQPVAEWMNYEDLKQKLEHIQGKIKLSVGVLRTQFSENNVSAMSALQELEDLATMDISAPLNIEGQLFFGN</sequence>
<keyword evidence="3" id="KW-0539">Nucleus</keyword>
<evidence type="ECO:0000256" key="3">
    <source>
        <dbReference type="ARBA" id="ARBA00023242"/>
    </source>
</evidence>
<feature type="compositionally biased region" description="Basic residues" evidence="4">
    <location>
        <begin position="323"/>
        <end position="338"/>
    </location>
</feature>
<keyword evidence="2" id="KW-0238">DNA-binding</keyword>
<protein>
    <submittedName>
        <fullName evidence="6">HMG-Y-related protein A</fullName>
    </submittedName>
</protein>
<evidence type="ECO:0000313" key="7">
    <source>
        <dbReference type="Proteomes" id="UP000288805"/>
    </source>
</evidence>
<dbReference type="PROSITE" id="PS51504">
    <property type="entry name" value="H15"/>
    <property type="match status" value="1"/>
</dbReference>
<dbReference type="PANTHER" id="PTHR11467:SF29">
    <property type="entry name" value="OS03G0711600 PROTEIN"/>
    <property type="match status" value="1"/>
</dbReference>
<dbReference type="GO" id="GO:0006334">
    <property type="term" value="P:nucleosome assembly"/>
    <property type="evidence" value="ECO:0007669"/>
    <property type="project" value="InterPro"/>
</dbReference>
<dbReference type="PRINTS" id="PR00929">
    <property type="entry name" value="ATHOOK"/>
</dbReference>
<evidence type="ECO:0000256" key="4">
    <source>
        <dbReference type="SAM" id="MobiDB-lite"/>
    </source>
</evidence>
<feature type="compositionally biased region" description="Low complexity" evidence="4">
    <location>
        <begin position="84"/>
        <end position="94"/>
    </location>
</feature>
<dbReference type="Pfam" id="PF00538">
    <property type="entry name" value="Linker_histone"/>
    <property type="match status" value="1"/>
</dbReference>
<dbReference type="InterPro" id="IPR005818">
    <property type="entry name" value="Histone_H1/H5_H15"/>
</dbReference>
<comment type="caution">
    <text evidence="6">The sequence shown here is derived from an EMBL/GenBank/DDBJ whole genome shotgun (WGS) entry which is preliminary data.</text>
</comment>
<feature type="region of interest" description="Disordered" evidence="4">
    <location>
        <begin position="70"/>
        <end position="110"/>
    </location>
</feature>
<feature type="domain" description="H15" evidence="5">
    <location>
        <begin position="105"/>
        <end position="174"/>
    </location>
</feature>
<dbReference type="FunFam" id="1.10.10.10:FF:000637">
    <property type="entry name" value="Histone H1.2"/>
    <property type="match status" value="1"/>
</dbReference>
<comment type="subcellular location">
    <subcellularLocation>
        <location evidence="1">Nucleus</location>
    </subcellularLocation>
</comment>
<evidence type="ECO:0000259" key="5">
    <source>
        <dbReference type="PROSITE" id="PS51504"/>
    </source>
</evidence>
<dbReference type="SMART" id="SM00384">
    <property type="entry name" value="AT_hook"/>
    <property type="match status" value="6"/>
</dbReference>
<feature type="compositionally biased region" description="Pro residues" evidence="4">
    <location>
        <begin position="70"/>
        <end position="83"/>
    </location>
</feature>
<gene>
    <name evidence="6" type="primary">HMGA_3</name>
    <name evidence="6" type="ORF">CK203_094175</name>
</gene>
<dbReference type="GO" id="GO:0005634">
    <property type="term" value="C:nucleus"/>
    <property type="evidence" value="ECO:0007669"/>
    <property type="project" value="UniProtKB-SubCell"/>
</dbReference>
<proteinExistence type="predicted"/>
<evidence type="ECO:0000256" key="1">
    <source>
        <dbReference type="ARBA" id="ARBA00004123"/>
    </source>
</evidence>
<dbReference type="InterPro" id="IPR036390">
    <property type="entry name" value="WH_DNA-bd_sf"/>
</dbReference>
<dbReference type="SUPFAM" id="SSF46785">
    <property type="entry name" value="Winged helix' DNA-binding domain"/>
    <property type="match status" value="1"/>
</dbReference>
<reference evidence="6 7" key="1">
    <citation type="journal article" date="2018" name="PLoS Genet.">
        <title>Population sequencing reveals clonal diversity and ancestral inbreeding in the grapevine cultivar Chardonnay.</title>
        <authorList>
            <person name="Roach M.J."/>
            <person name="Johnson D.L."/>
            <person name="Bohlmann J."/>
            <person name="van Vuuren H.J."/>
            <person name="Jones S.J."/>
            <person name="Pretorius I.S."/>
            <person name="Schmidt S.A."/>
            <person name="Borneman A.R."/>
        </authorList>
    </citation>
    <scope>NUCLEOTIDE SEQUENCE [LARGE SCALE GENOMIC DNA]</scope>
    <source>
        <strain evidence="7">cv. Chardonnay</strain>
        <tissue evidence="6">Leaf</tissue>
    </source>
</reference>
<dbReference type="GO" id="GO:0000786">
    <property type="term" value="C:nucleosome"/>
    <property type="evidence" value="ECO:0007669"/>
    <property type="project" value="InterPro"/>
</dbReference>
<evidence type="ECO:0000256" key="2">
    <source>
        <dbReference type="ARBA" id="ARBA00023125"/>
    </source>
</evidence>
<dbReference type="EMBL" id="QGNW01002578">
    <property type="protein sequence ID" value="RVW17433.1"/>
    <property type="molecule type" value="Genomic_DNA"/>
</dbReference>
<dbReference type="InterPro" id="IPR017956">
    <property type="entry name" value="AT_hook_DNA-bd_motif"/>
</dbReference>